<keyword evidence="1" id="KW-0812">Transmembrane</keyword>
<protein>
    <submittedName>
        <fullName evidence="3">CPBP family intramembrane metalloprotease</fullName>
    </submittedName>
</protein>
<evidence type="ECO:0000313" key="4">
    <source>
        <dbReference type="Proteomes" id="UP000326464"/>
    </source>
</evidence>
<keyword evidence="3" id="KW-0482">Metalloprotease</keyword>
<name>A0A7X1NSK2_9MICC</name>
<dbReference type="Proteomes" id="UP000326464">
    <property type="component" value="Unassembled WGS sequence"/>
</dbReference>
<gene>
    <name evidence="3" type="ORF">FNH21_16030</name>
</gene>
<reference evidence="4" key="1">
    <citation type="submission" date="2019-07" db="EMBL/GenBank/DDBJ databases">
        <title>Arthrobacter KR32 sp. nov., isolated from mountain cheese made of cows milk.</title>
        <authorList>
            <person name="Flegler A."/>
        </authorList>
    </citation>
    <scope>NUCLEOTIDE SEQUENCE [LARGE SCALE GENOMIC DNA]</scope>
    <source>
        <strain evidence="4">KR32</strain>
    </source>
</reference>
<dbReference type="GO" id="GO:0080120">
    <property type="term" value="P:CAAX-box protein maturation"/>
    <property type="evidence" value="ECO:0007669"/>
    <property type="project" value="UniProtKB-ARBA"/>
</dbReference>
<evidence type="ECO:0000256" key="1">
    <source>
        <dbReference type="SAM" id="Phobius"/>
    </source>
</evidence>
<feature type="transmembrane region" description="Helical" evidence="1">
    <location>
        <begin position="87"/>
        <end position="109"/>
    </location>
</feature>
<evidence type="ECO:0000259" key="2">
    <source>
        <dbReference type="Pfam" id="PF02517"/>
    </source>
</evidence>
<accession>A0A7X1NSK2</accession>
<dbReference type="Pfam" id="PF02517">
    <property type="entry name" value="Rce1-like"/>
    <property type="match status" value="1"/>
</dbReference>
<keyword evidence="4" id="KW-1185">Reference proteome</keyword>
<proteinExistence type="predicted"/>
<dbReference type="PANTHER" id="PTHR43592:SF15">
    <property type="entry name" value="CAAX AMINO TERMINAL PROTEASE FAMILY PROTEIN"/>
    <property type="match status" value="1"/>
</dbReference>
<dbReference type="EMBL" id="VJXX01000007">
    <property type="protein sequence ID" value="MPY12202.1"/>
    <property type="molecule type" value="Genomic_DNA"/>
</dbReference>
<dbReference type="PANTHER" id="PTHR43592">
    <property type="entry name" value="CAAX AMINO TERMINAL PROTEASE"/>
    <property type="match status" value="1"/>
</dbReference>
<dbReference type="GO" id="GO:0006508">
    <property type="term" value="P:proteolysis"/>
    <property type="evidence" value="ECO:0007669"/>
    <property type="project" value="UniProtKB-KW"/>
</dbReference>
<evidence type="ECO:0000313" key="3">
    <source>
        <dbReference type="EMBL" id="MPY12202.1"/>
    </source>
</evidence>
<dbReference type="InterPro" id="IPR003675">
    <property type="entry name" value="Rce1/LyrA-like_dom"/>
</dbReference>
<dbReference type="OrthoDB" id="4948798at2"/>
<feature type="transmembrane region" description="Helical" evidence="1">
    <location>
        <begin position="173"/>
        <end position="195"/>
    </location>
</feature>
<sequence length="277" mass="29268">MYRRGARRRCVPWGDRGQHAVSPLPGGVGPAPYVPQNHRLYGADAGPVVTLQQAGWALMFVVLYVAAACGVILVLGLTGLVDFTLELLVPVLLGTVTAAALAALSVHLVRRNHLTPAQLGFRRPGPRMTHLLWQIPAAILGALVLQGVFLAVLGLTGFDIDAAPTTNDPLADLAGLPVPVVLFVVLVVAVLTPLWEEALFRGAFLDGLGRRFRPALAVLLSAALFAAVHLVVVGFAYLFALGVALALLRRFHGNLWAPILLHAVNNGLAVLIVLSGT</sequence>
<keyword evidence="1" id="KW-0472">Membrane</keyword>
<feature type="domain" description="CAAX prenyl protease 2/Lysostaphin resistance protein A-like" evidence="2">
    <location>
        <begin position="181"/>
        <end position="267"/>
    </location>
</feature>
<dbReference type="AlphaFoldDB" id="A0A7X1NSK2"/>
<keyword evidence="3" id="KW-0645">Protease</keyword>
<feature type="transmembrane region" description="Helical" evidence="1">
    <location>
        <begin position="255"/>
        <end position="274"/>
    </location>
</feature>
<comment type="caution">
    <text evidence="3">The sequence shown here is derived from an EMBL/GenBank/DDBJ whole genome shotgun (WGS) entry which is preliminary data.</text>
</comment>
<organism evidence="3 4">
    <name type="scientific">Arthrobacter bussei</name>
    <dbReference type="NCBI Taxonomy" id="2594179"/>
    <lineage>
        <taxon>Bacteria</taxon>
        <taxon>Bacillati</taxon>
        <taxon>Actinomycetota</taxon>
        <taxon>Actinomycetes</taxon>
        <taxon>Micrococcales</taxon>
        <taxon>Micrococcaceae</taxon>
        <taxon>Arthrobacter</taxon>
    </lineage>
</organism>
<feature type="transmembrane region" description="Helical" evidence="1">
    <location>
        <begin position="130"/>
        <end position="153"/>
    </location>
</feature>
<dbReference type="GO" id="GO:0004175">
    <property type="term" value="F:endopeptidase activity"/>
    <property type="evidence" value="ECO:0007669"/>
    <property type="project" value="UniProtKB-ARBA"/>
</dbReference>
<keyword evidence="3" id="KW-0378">Hydrolase</keyword>
<dbReference type="GO" id="GO:0008237">
    <property type="term" value="F:metallopeptidase activity"/>
    <property type="evidence" value="ECO:0007669"/>
    <property type="project" value="UniProtKB-KW"/>
</dbReference>
<feature type="transmembrane region" description="Helical" evidence="1">
    <location>
        <begin position="56"/>
        <end position="81"/>
    </location>
</feature>
<feature type="transmembrane region" description="Helical" evidence="1">
    <location>
        <begin position="216"/>
        <end position="249"/>
    </location>
</feature>
<keyword evidence="1" id="KW-1133">Transmembrane helix</keyword>